<dbReference type="GO" id="GO:0005739">
    <property type="term" value="C:mitochondrion"/>
    <property type="evidence" value="ECO:0007669"/>
    <property type="project" value="TreeGrafter"/>
</dbReference>
<dbReference type="EMBL" id="HE797067">
    <property type="protein sequence ID" value="CCM02203.1"/>
    <property type="molecule type" value="Genomic_DNA"/>
</dbReference>
<evidence type="ECO:0000259" key="4">
    <source>
        <dbReference type="PROSITE" id="PS50206"/>
    </source>
</evidence>
<dbReference type="FunCoup" id="J4G748">
    <property type="interactions" value="291"/>
</dbReference>
<dbReference type="AlphaFoldDB" id="J4G748"/>
<dbReference type="InterPro" id="IPR001763">
    <property type="entry name" value="Rhodanese-like_dom"/>
</dbReference>
<keyword evidence="1" id="KW-0808">Transferase</keyword>
<evidence type="ECO:0000256" key="1">
    <source>
        <dbReference type="ARBA" id="ARBA00022679"/>
    </source>
</evidence>
<evidence type="ECO:0000313" key="5">
    <source>
        <dbReference type="EMBL" id="CCM02203.1"/>
    </source>
</evidence>
<evidence type="ECO:0000313" key="6">
    <source>
        <dbReference type="Proteomes" id="UP000006352"/>
    </source>
</evidence>
<accession>J4G748</accession>
<dbReference type="PROSITE" id="PS50206">
    <property type="entry name" value="RHODANESE_3"/>
    <property type="match status" value="2"/>
</dbReference>
<dbReference type="PANTHER" id="PTHR11364">
    <property type="entry name" value="THIOSULFATE SULFERTANSFERASE"/>
    <property type="match status" value="1"/>
</dbReference>
<feature type="region of interest" description="Disordered" evidence="3">
    <location>
        <begin position="241"/>
        <end position="260"/>
    </location>
</feature>
<feature type="domain" description="Rhodanese" evidence="4">
    <location>
        <begin position="26"/>
        <end position="141"/>
    </location>
</feature>
<feature type="domain" description="Rhodanese" evidence="4">
    <location>
        <begin position="187"/>
        <end position="352"/>
    </location>
</feature>
<dbReference type="STRING" id="599839.J4G748"/>
<dbReference type="SMART" id="SM00450">
    <property type="entry name" value="RHOD"/>
    <property type="match status" value="2"/>
</dbReference>
<dbReference type="InterPro" id="IPR036873">
    <property type="entry name" value="Rhodanese-like_dom_sf"/>
</dbReference>
<reference evidence="5 6" key="1">
    <citation type="journal article" date="2012" name="Appl. Environ. Microbiol.">
        <title>Short-read sequencing for genomic analysis of the brown rot fungus Fibroporia radiculosa.</title>
        <authorList>
            <person name="Tang J.D."/>
            <person name="Perkins A.D."/>
            <person name="Sonstegard T.S."/>
            <person name="Schroeder S.G."/>
            <person name="Burgess S.C."/>
            <person name="Diehl S.V."/>
        </authorList>
    </citation>
    <scope>NUCLEOTIDE SEQUENCE [LARGE SCALE GENOMIC DNA]</scope>
    <source>
        <strain evidence="5 6">TFFH 294</strain>
    </source>
</reference>
<protein>
    <recommendedName>
        <fullName evidence="4">Rhodanese domain-containing protein</fullName>
    </recommendedName>
</protein>
<dbReference type="InterPro" id="IPR045078">
    <property type="entry name" value="TST/MPST-like"/>
</dbReference>
<dbReference type="Pfam" id="PF00581">
    <property type="entry name" value="Rhodanese"/>
    <property type="match status" value="1"/>
</dbReference>
<proteinExistence type="predicted"/>
<dbReference type="InParanoid" id="J4G748"/>
<dbReference type="OrthoDB" id="270167at2759"/>
<organism evidence="5 6">
    <name type="scientific">Fibroporia radiculosa</name>
    <dbReference type="NCBI Taxonomy" id="599839"/>
    <lineage>
        <taxon>Eukaryota</taxon>
        <taxon>Fungi</taxon>
        <taxon>Dikarya</taxon>
        <taxon>Basidiomycota</taxon>
        <taxon>Agaricomycotina</taxon>
        <taxon>Agaricomycetes</taxon>
        <taxon>Polyporales</taxon>
        <taxon>Fibroporiaceae</taxon>
        <taxon>Fibroporia</taxon>
    </lineage>
</organism>
<dbReference type="SUPFAM" id="SSF52821">
    <property type="entry name" value="Rhodanese/Cell cycle control phosphatase"/>
    <property type="match status" value="2"/>
</dbReference>
<evidence type="ECO:0000256" key="3">
    <source>
        <dbReference type="SAM" id="MobiDB-lite"/>
    </source>
</evidence>
<keyword evidence="6" id="KW-1185">Reference proteome</keyword>
<name>J4G748_9APHY</name>
<dbReference type="GO" id="GO:0004792">
    <property type="term" value="F:thiosulfate-cyanide sulfurtransferase activity"/>
    <property type="evidence" value="ECO:0007669"/>
    <property type="project" value="TreeGrafter"/>
</dbReference>
<dbReference type="Gene3D" id="3.40.250.10">
    <property type="entry name" value="Rhodanese-like domain"/>
    <property type="match status" value="2"/>
</dbReference>
<dbReference type="Proteomes" id="UP000006352">
    <property type="component" value="Unassembled WGS sequence"/>
</dbReference>
<sequence length="359" mass="39049">MSSSSGSLFGDACPLTITPAQLQTLNPDSVAILDASWHMPNAPRNPHSEWLSLRIPGSHFLDLDAVASAHELGLKHMMPSPQVFAEACETFGITPRSHVVIYDTHGIFSSPRALFMFRAFGHYRSSILDGGLPAWVAHGCPTRCGEPGSTTRSNYWTPQLDTDVVTGYNEISSNARYDPAREPIADIVLDARSRERYLGTGAEPRPGLSSGHIPYSFSLPFTMLLDTQRMPTPLPVTSLPVLDSDPDAKPSSSPARPPFPAWLPETYTTLKSTTRLISAIQDALSTSGASDVLIKDVLESHRNVIASCGSGMTAGVVWLALRMLGVGDRKKRVGIYDESWTGYAMRPESKIVKEDNVKV</sequence>
<evidence type="ECO:0000256" key="2">
    <source>
        <dbReference type="ARBA" id="ARBA00022737"/>
    </source>
</evidence>
<keyword evidence="2" id="KW-0677">Repeat</keyword>
<feature type="compositionally biased region" description="Low complexity" evidence="3">
    <location>
        <begin position="241"/>
        <end position="254"/>
    </location>
</feature>
<dbReference type="HOGENOM" id="CLU_031618_3_1_1"/>
<dbReference type="CDD" id="cd01448">
    <property type="entry name" value="TST_Repeat_1"/>
    <property type="match status" value="1"/>
</dbReference>
<dbReference type="GeneID" id="24097114"/>
<dbReference type="PANTHER" id="PTHR11364:SF27">
    <property type="entry name" value="SULFURTRANSFERASE"/>
    <property type="match status" value="1"/>
</dbReference>
<dbReference type="RefSeq" id="XP_012181486.1">
    <property type="nucleotide sequence ID" value="XM_012326096.1"/>
</dbReference>
<gene>
    <name evidence="5" type="ORF">FIBRA_04283</name>
</gene>